<comment type="catalytic activity">
    <reaction evidence="10 11">
        <text>tRNA(His) + L-histidine + ATP = L-histidyl-tRNA(His) + AMP + diphosphate + H(+)</text>
        <dbReference type="Rhea" id="RHEA:17313"/>
        <dbReference type="Rhea" id="RHEA-COMP:9665"/>
        <dbReference type="Rhea" id="RHEA-COMP:9689"/>
        <dbReference type="ChEBI" id="CHEBI:15378"/>
        <dbReference type="ChEBI" id="CHEBI:30616"/>
        <dbReference type="ChEBI" id="CHEBI:33019"/>
        <dbReference type="ChEBI" id="CHEBI:57595"/>
        <dbReference type="ChEBI" id="CHEBI:78442"/>
        <dbReference type="ChEBI" id="CHEBI:78527"/>
        <dbReference type="ChEBI" id="CHEBI:456215"/>
        <dbReference type="EC" id="6.1.1.21"/>
    </reaction>
</comment>
<keyword evidence="9 11" id="KW-0030">Aminoacyl-tRNA synthetase</keyword>
<dbReference type="Gene3D" id="3.30.930.10">
    <property type="entry name" value="Bira Bifunctional Protein, Domain 2"/>
    <property type="match status" value="1"/>
</dbReference>
<keyword evidence="4 11" id="KW-0963">Cytoplasm</keyword>
<dbReference type="InterPro" id="IPR004154">
    <property type="entry name" value="Anticodon-bd"/>
</dbReference>
<comment type="subcellular location">
    <subcellularLocation>
        <location evidence="1 11">Cytoplasm</location>
    </subcellularLocation>
</comment>
<dbReference type="SUPFAM" id="SSF55681">
    <property type="entry name" value="Class II aaRS and biotin synthetases"/>
    <property type="match status" value="1"/>
</dbReference>
<comment type="subunit">
    <text evidence="3 11">Homodimer.</text>
</comment>
<dbReference type="GO" id="GO:0004821">
    <property type="term" value="F:histidine-tRNA ligase activity"/>
    <property type="evidence" value="ECO:0007669"/>
    <property type="project" value="UniProtKB-UniRule"/>
</dbReference>
<dbReference type="CDD" id="cd00859">
    <property type="entry name" value="HisRS_anticodon"/>
    <property type="match status" value="1"/>
</dbReference>
<evidence type="ECO:0000313" key="14">
    <source>
        <dbReference type="EMBL" id="AIN46895.1"/>
    </source>
</evidence>
<keyword evidence="8 11" id="KW-0648">Protein biosynthesis</keyword>
<evidence type="ECO:0000259" key="13">
    <source>
        <dbReference type="PROSITE" id="PS50862"/>
    </source>
</evidence>
<evidence type="ECO:0000256" key="4">
    <source>
        <dbReference type="ARBA" id="ARBA00022490"/>
    </source>
</evidence>
<dbReference type="GO" id="GO:0006427">
    <property type="term" value="P:histidyl-tRNA aminoacylation"/>
    <property type="evidence" value="ECO:0007669"/>
    <property type="project" value="UniProtKB-UniRule"/>
</dbReference>
<dbReference type="GO" id="GO:0005737">
    <property type="term" value="C:cytoplasm"/>
    <property type="evidence" value="ECO:0007669"/>
    <property type="project" value="UniProtKB-SubCell"/>
</dbReference>
<dbReference type="EMBL" id="CP008985">
    <property type="protein sequence ID" value="AIN46895.1"/>
    <property type="molecule type" value="Genomic_DNA"/>
</dbReference>
<organism evidence="14 15">
    <name type="scientific">Candidatus Palibaumannia cicadellinicola</name>
    <dbReference type="NCBI Taxonomy" id="186490"/>
    <lineage>
        <taxon>Bacteria</taxon>
        <taxon>Pseudomonadati</taxon>
        <taxon>Pseudomonadota</taxon>
        <taxon>Gammaproteobacteria</taxon>
        <taxon>Candidatus Palibaumannia</taxon>
    </lineage>
</organism>
<evidence type="ECO:0000256" key="8">
    <source>
        <dbReference type="ARBA" id="ARBA00022917"/>
    </source>
</evidence>
<dbReference type="InterPro" id="IPR004516">
    <property type="entry name" value="HisRS/HisZ"/>
</dbReference>
<keyword evidence="5 11" id="KW-0436">Ligase</keyword>
<dbReference type="SUPFAM" id="SSF52954">
    <property type="entry name" value="Class II aaRS ABD-related"/>
    <property type="match status" value="1"/>
</dbReference>
<evidence type="ECO:0000256" key="2">
    <source>
        <dbReference type="ARBA" id="ARBA00008226"/>
    </source>
</evidence>
<name>A0A088MX29_9GAMM</name>
<accession>A0A088MX29</accession>
<evidence type="ECO:0000256" key="10">
    <source>
        <dbReference type="ARBA" id="ARBA00047639"/>
    </source>
</evidence>
<protein>
    <recommendedName>
        <fullName evidence="11">Histidine--tRNA ligase</fullName>
        <ecNumber evidence="11">6.1.1.21</ecNumber>
    </recommendedName>
    <alternativeName>
        <fullName evidence="11">Histidyl-tRNA synthetase</fullName>
        <shortName evidence="11">HisRS</shortName>
    </alternativeName>
</protein>
<dbReference type="Gene3D" id="3.40.50.800">
    <property type="entry name" value="Anticodon-binding domain"/>
    <property type="match status" value="1"/>
</dbReference>
<dbReference type="KEGG" id="bcib:IM45_017"/>
<dbReference type="InterPro" id="IPR045864">
    <property type="entry name" value="aa-tRNA-synth_II/BPL/LPL"/>
</dbReference>
<reference evidence="14 15" key="1">
    <citation type="journal article" date="2014" name="MBio">
        <title>Differential genome evolution between companion symbionts in an insect-bacterial symbiosis.</title>
        <authorList>
            <person name="Bennett G.M."/>
            <person name="McCutcheon J.P."/>
            <person name="MacDonald B.R."/>
            <person name="Romanovicz D."/>
            <person name="Moran N.A."/>
        </authorList>
    </citation>
    <scope>NUCLEOTIDE SEQUENCE [LARGE SCALE GENOMIC DNA]</scope>
    <source>
        <strain evidence="14 15">BGSS</strain>
    </source>
</reference>
<dbReference type="InterPro" id="IPR033656">
    <property type="entry name" value="HisRS_anticodon"/>
</dbReference>
<dbReference type="PANTHER" id="PTHR43707">
    <property type="entry name" value="HISTIDYL-TRNA SYNTHETASE"/>
    <property type="match status" value="1"/>
</dbReference>
<keyword evidence="7 11" id="KW-0067">ATP-binding</keyword>
<dbReference type="InterPro" id="IPR006195">
    <property type="entry name" value="aa-tRNA-synth_II"/>
</dbReference>
<dbReference type="NCBIfam" id="TIGR00442">
    <property type="entry name" value="hisS"/>
    <property type="match status" value="1"/>
</dbReference>
<dbReference type="CDD" id="cd00773">
    <property type="entry name" value="HisRS-like_core"/>
    <property type="match status" value="1"/>
</dbReference>
<comment type="similarity">
    <text evidence="2 11">Belongs to the class-II aminoacyl-tRNA synthetase family.</text>
</comment>
<dbReference type="AlphaFoldDB" id="A0A088MX29"/>
<feature type="binding site" evidence="12">
    <location>
        <position position="114"/>
    </location>
    <ligand>
        <name>L-histidine</name>
        <dbReference type="ChEBI" id="CHEBI:57595"/>
    </ligand>
</feature>
<feature type="binding site" evidence="12">
    <location>
        <position position="132"/>
    </location>
    <ligand>
        <name>L-histidine</name>
        <dbReference type="ChEBI" id="CHEBI:57595"/>
    </ligand>
</feature>
<dbReference type="Proteomes" id="UP000067325">
    <property type="component" value="Chromosome"/>
</dbReference>
<dbReference type="FunFam" id="3.30.930.10:FF:000005">
    <property type="entry name" value="Histidine--tRNA ligase"/>
    <property type="match status" value="1"/>
</dbReference>
<dbReference type="InterPro" id="IPR041715">
    <property type="entry name" value="HisRS-like_core"/>
</dbReference>
<dbReference type="Pfam" id="PF03129">
    <property type="entry name" value="HGTP_anticodon"/>
    <property type="match status" value="1"/>
</dbReference>
<evidence type="ECO:0000256" key="12">
    <source>
        <dbReference type="PIRSR" id="PIRSR001549-1"/>
    </source>
</evidence>
<dbReference type="RefSeq" id="WP_038497677.1">
    <property type="nucleotide sequence ID" value="NZ_CP008985.1"/>
</dbReference>
<gene>
    <name evidence="11" type="primary">hisS</name>
    <name evidence="14" type="ORF">IM45_017</name>
</gene>
<dbReference type="InterPro" id="IPR036621">
    <property type="entry name" value="Anticodon-bd_dom_sf"/>
</dbReference>
<proteinExistence type="inferred from homology"/>
<keyword evidence="6 11" id="KW-0547">Nucleotide-binding</keyword>
<feature type="domain" description="Aminoacyl-transfer RNA synthetases class-II family profile" evidence="13">
    <location>
        <begin position="1"/>
        <end position="317"/>
    </location>
</feature>
<dbReference type="PIRSF" id="PIRSF001549">
    <property type="entry name" value="His-tRNA_synth"/>
    <property type="match status" value="1"/>
</dbReference>
<dbReference type="PANTHER" id="PTHR43707:SF1">
    <property type="entry name" value="HISTIDINE--TRNA LIGASE, MITOCHONDRIAL-RELATED"/>
    <property type="match status" value="1"/>
</dbReference>
<dbReference type="EC" id="6.1.1.21" evidence="11"/>
<evidence type="ECO:0000313" key="15">
    <source>
        <dbReference type="Proteomes" id="UP000067325"/>
    </source>
</evidence>
<dbReference type="eggNOG" id="COG0124">
    <property type="taxonomic scope" value="Bacteria"/>
</dbReference>
<evidence type="ECO:0000256" key="6">
    <source>
        <dbReference type="ARBA" id="ARBA00022741"/>
    </source>
</evidence>
<evidence type="ECO:0000256" key="7">
    <source>
        <dbReference type="ARBA" id="ARBA00022840"/>
    </source>
</evidence>
<evidence type="ECO:0000256" key="11">
    <source>
        <dbReference type="HAMAP-Rule" id="MF_00127"/>
    </source>
</evidence>
<dbReference type="GO" id="GO:0005524">
    <property type="term" value="F:ATP binding"/>
    <property type="evidence" value="ECO:0007669"/>
    <property type="project" value="UniProtKB-UniRule"/>
</dbReference>
<dbReference type="OrthoDB" id="9800814at2"/>
<evidence type="ECO:0000256" key="9">
    <source>
        <dbReference type="ARBA" id="ARBA00023146"/>
    </source>
</evidence>
<sequence>MVKRIQVIRGMNDYLPEETIFWQHLENLLKQVLVSYGYREIRLPIIEQTLLFKRAIGKVTDVVEKEMYSFEDRNGDHLTLRPEGTASCVRAGIEHGLLYNNIEQRLWYIGPMFRHERPQKGRYRQFHQLGAEVFGQQGPDIDAELIMLTMRWWQTLGISEHVRLELNSIGSLDNRARYRKALVTFLVQHQKHLDENCRSRMHTNPMRILDTKNTNIQRLLNDAPVLADYLDDNACTHFSGLCKFLDIAGINYTINPRLVRGLDYYNDTVFEWVTNNLGSQGTLCAGGRYDRLVEQLGGRATPAIGIAIGLDRLVLLMQGLNPGFSVKSRVDAYLVAVGENIQFAAMLLAERVRDALPFLRLMINCGGGSFKKQFGRADKYGARIALVLGESEAAAQEVILKDLTTGNQETLAQSDVAARIAFFIPHRNLI</sequence>
<dbReference type="InterPro" id="IPR015807">
    <property type="entry name" value="His-tRNA-ligase"/>
</dbReference>
<evidence type="ECO:0000256" key="5">
    <source>
        <dbReference type="ARBA" id="ARBA00022598"/>
    </source>
</evidence>
<evidence type="ECO:0000256" key="1">
    <source>
        <dbReference type="ARBA" id="ARBA00004496"/>
    </source>
</evidence>
<feature type="binding site" evidence="12">
    <location>
        <begin position="264"/>
        <end position="265"/>
    </location>
    <ligand>
        <name>L-histidine</name>
        <dbReference type="ChEBI" id="CHEBI:57595"/>
    </ligand>
</feature>
<dbReference type="HAMAP" id="MF_00127">
    <property type="entry name" value="His_tRNA_synth"/>
    <property type="match status" value="1"/>
</dbReference>
<evidence type="ECO:0000256" key="3">
    <source>
        <dbReference type="ARBA" id="ARBA00011738"/>
    </source>
</evidence>
<dbReference type="Pfam" id="PF13393">
    <property type="entry name" value="tRNA-synt_His"/>
    <property type="match status" value="1"/>
</dbReference>
<feature type="binding site" evidence="12">
    <location>
        <begin position="83"/>
        <end position="85"/>
    </location>
    <ligand>
        <name>L-histidine</name>
        <dbReference type="ChEBI" id="CHEBI:57595"/>
    </ligand>
</feature>
<feature type="binding site" evidence="12">
    <location>
        <position position="128"/>
    </location>
    <ligand>
        <name>L-histidine</name>
        <dbReference type="ChEBI" id="CHEBI:57595"/>
    </ligand>
</feature>
<feature type="binding site" evidence="12">
    <location>
        <position position="260"/>
    </location>
    <ligand>
        <name>L-histidine</name>
        <dbReference type="ChEBI" id="CHEBI:57595"/>
    </ligand>
</feature>
<dbReference type="PROSITE" id="PS50862">
    <property type="entry name" value="AA_TRNA_LIGASE_II"/>
    <property type="match status" value="1"/>
</dbReference>